<feature type="non-terminal residue" evidence="1">
    <location>
        <position position="111"/>
    </location>
</feature>
<dbReference type="CDD" id="cd00063">
    <property type="entry name" value="FN3"/>
    <property type="match status" value="1"/>
</dbReference>
<dbReference type="InterPro" id="IPR013783">
    <property type="entry name" value="Ig-like_fold"/>
</dbReference>
<evidence type="ECO:0000313" key="1">
    <source>
        <dbReference type="EMBL" id="CAF4440365.1"/>
    </source>
</evidence>
<name>A0A820RRU6_9BILA</name>
<dbReference type="InterPro" id="IPR036116">
    <property type="entry name" value="FN3_sf"/>
</dbReference>
<dbReference type="EMBL" id="CAJOAZ010031478">
    <property type="protein sequence ID" value="CAF4440365.1"/>
    <property type="molecule type" value="Genomic_DNA"/>
</dbReference>
<dbReference type="Proteomes" id="UP000663844">
    <property type="component" value="Unassembled WGS sequence"/>
</dbReference>
<accession>A0A820RRU6</accession>
<reference evidence="1" key="1">
    <citation type="submission" date="2021-02" db="EMBL/GenBank/DDBJ databases">
        <authorList>
            <person name="Nowell W R."/>
        </authorList>
    </citation>
    <scope>NUCLEOTIDE SEQUENCE</scope>
</reference>
<sequence>SVLIEAIVPEEEPATFEDVFEVFSKKETTNNDDEESDWTKVGTIDKEHLSTTVDNLEEDTSYEFKVDNITSPLADDESNTMQVFKIDTKSVKKYDPSSLLEKIEESLENVV</sequence>
<dbReference type="SUPFAM" id="SSF49265">
    <property type="entry name" value="Fibronectin type III"/>
    <property type="match status" value="1"/>
</dbReference>
<feature type="non-terminal residue" evidence="1">
    <location>
        <position position="1"/>
    </location>
</feature>
<proteinExistence type="predicted"/>
<comment type="caution">
    <text evidence="1">The sequence shown here is derived from an EMBL/GenBank/DDBJ whole genome shotgun (WGS) entry which is preliminary data.</text>
</comment>
<dbReference type="Gene3D" id="2.60.40.10">
    <property type="entry name" value="Immunoglobulins"/>
    <property type="match status" value="1"/>
</dbReference>
<dbReference type="AlphaFoldDB" id="A0A820RRU6"/>
<protein>
    <submittedName>
        <fullName evidence="1">Uncharacterized protein</fullName>
    </submittedName>
</protein>
<dbReference type="InterPro" id="IPR003961">
    <property type="entry name" value="FN3_dom"/>
</dbReference>
<evidence type="ECO:0000313" key="2">
    <source>
        <dbReference type="Proteomes" id="UP000663844"/>
    </source>
</evidence>
<gene>
    <name evidence="1" type="ORF">OXD698_LOCUS53780</name>
</gene>
<organism evidence="1 2">
    <name type="scientific">Adineta steineri</name>
    <dbReference type="NCBI Taxonomy" id="433720"/>
    <lineage>
        <taxon>Eukaryota</taxon>
        <taxon>Metazoa</taxon>
        <taxon>Spiralia</taxon>
        <taxon>Gnathifera</taxon>
        <taxon>Rotifera</taxon>
        <taxon>Eurotatoria</taxon>
        <taxon>Bdelloidea</taxon>
        <taxon>Adinetida</taxon>
        <taxon>Adinetidae</taxon>
        <taxon>Adineta</taxon>
    </lineage>
</organism>